<name>A0A399IMU2_9CLOT</name>
<proteinExistence type="predicted"/>
<evidence type="ECO:0000313" key="2">
    <source>
        <dbReference type="Proteomes" id="UP000265930"/>
    </source>
</evidence>
<dbReference type="Proteomes" id="UP000265930">
    <property type="component" value="Unassembled WGS sequence"/>
</dbReference>
<dbReference type="InterPro" id="IPR009363">
    <property type="entry name" value="Phage_Mu_Gp16"/>
</dbReference>
<sequence>MMKMNKLSSGQIKKIYASAKELQLDNDLLHTFIFNIVGREHISELTSYEANQVIDELEYKKTGVRKQPYRSNMATDDQIYKIHALERELGWSDNPKRLKGFMRKYCKTDNEKWLTFDKASNLIEALKKVIAREERKVAAQN</sequence>
<dbReference type="Pfam" id="PF06252">
    <property type="entry name" value="GemA"/>
    <property type="match status" value="1"/>
</dbReference>
<comment type="caution">
    <text evidence="1">The sequence shown here is derived from an EMBL/GenBank/DDBJ whole genome shotgun (WGS) entry which is preliminary data.</text>
</comment>
<accession>A0A399IMU2</accession>
<gene>
    <name evidence="1" type="ORF">D2A34_14395</name>
</gene>
<dbReference type="EMBL" id="QXDJ01000003">
    <property type="protein sequence ID" value="RII34330.1"/>
    <property type="molecule type" value="Genomic_DNA"/>
</dbReference>
<protein>
    <submittedName>
        <fullName evidence="1">Regulatory protein GemA</fullName>
    </submittedName>
</protein>
<reference evidence="1 2" key="1">
    <citation type="submission" date="2018-08" db="EMBL/GenBank/DDBJ databases">
        <title>Genome of Clostridium chromiireducens C1, DSM12136.</title>
        <authorList>
            <person name="Xing M."/>
            <person name="Wei Y."/>
            <person name="Ang E.L."/>
            <person name="Zhao H."/>
            <person name="Zhang Y."/>
        </authorList>
    </citation>
    <scope>NUCLEOTIDE SEQUENCE [LARGE SCALE GENOMIC DNA]</scope>
    <source>
        <strain evidence="1 2">C1</strain>
    </source>
</reference>
<evidence type="ECO:0000313" key="1">
    <source>
        <dbReference type="EMBL" id="RII34330.1"/>
    </source>
</evidence>
<dbReference type="AlphaFoldDB" id="A0A399IMU2"/>
<organism evidence="1 2">
    <name type="scientific">Clostridium chromiireducens</name>
    <dbReference type="NCBI Taxonomy" id="225345"/>
    <lineage>
        <taxon>Bacteria</taxon>
        <taxon>Bacillati</taxon>
        <taxon>Bacillota</taxon>
        <taxon>Clostridia</taxon>
        <taxon>Eubacteriales</taxon>
        <taxon>Clostridiaceae</taxon>
        <taxon>Clostridium</taxon>
    </lineage>
</organism>